<dbReference type="PANTHER" id="PTHR48098:SF1">
    <property type="entry name" value="DIACYLGLYCEROL ACYLTRANSFERASE_MYCOLYLTRANSFERASE AG85A"/>
    <property type="match status" value="1"/>
</dbReference>
<organism evidence="3 4">
    <name type="scientific">Nonomuraea mangrovi</name>
    <dbReference type="NCBI Taxonomy" id="2316207"/>
    <lineage>
        <taxon>Bacteria</taxon>
        <taxon>Bacillati</taxon>
        <taxon>Actinomycetota</taxon>
        <taxon>Actinomycetes</taxon>
        <taxon>Streptosporangiales</taxon>
        <taxon>Streptosporangiaceae</taxon>
        <taxon>Nonomuraea</taxon>
    </lineage>
</organism>
<evidence type="ECO:0000313" key="4">
    <source>
        <dbReference type="Proteomes" id="UP001597368"/>
    </source>
</evidence>
<sequence length="472" mass="50726">MRSRGLLAVALASVLVMGAAAGPAAADPNWSLVPEGDGEPRKAEPAKTERPARQGQADVPGQPGEVPPQGDTGDNPFLDDPNGRPTKAPQPQPTLPDRPPARQPARQPDQRGTGPKDAGDPRYAPGQPALKGPARVVRERRLGPRMMDVLISSPSVGRMTPVRLLLPHGWSASAKRTWPVLYLLHGGADNYTAWTRMTDVVSFTENVDAIIVMPEAGRAGNYSDWYNGGRGGSPAWARFHTQEVRRLLEIGYRAGTRRAIAGLSMGAYGAVKYAAQNPGMFGFVGAFSGIMATELPGIPQIIQNAQLSEGQDPNALWGDPTRNKDVWAANDPVVLAPNLKGTAIYMSSGTNSFAGPLDPPGSPWHPAHLGEPISAYTAKALSRRLDALGIKHTMNMYGNGTHTWPYWNREFKNSFPMALRALGLKGGGDPTVATMRDEREWEYDTPLPPITPPDAVQPAPLPLGVVNWTLQQ</sequence>
<dbReference type="InterPro" id="IPR029058">
    <property type="entry name" value="AB_hydrolase_fold"/>
</dbReference>
<dbReference type="SUPFAM" id="SSF53474">
    <property type="entry name" value="alpha/beta-Hydrolases"/>
    <property type="match status" value="1"/>
</dbReference>
<dbReference type="Proteomes" id="UP001597368">
    <property type="component" value="Unassembled WGS sequence"/>
</dbReference>
<name>A0ABW4TB36_9ACTN</name>
<dbReference type="GO" id="GO:0016787">
    <property type="term" value="F:hydrolase activity"/>
    <property type="evidence" value="ECO:0007669"/>
    <property type="project" value="UniProtKB-KW"/>
</dbReference>
<evidence type="ECO:0000256" key="1">
    <source>
        <dbReference type="SAM" id="MobiDB-lite"/>
    </source>
</evidence>
<evidence type="ECO:0000313" key="3">
    <source>
        <dbReference type="EMBL" id="MFD1939227.1"/>
    </source>
</evidence>
<dbReference type="InterPro" id="IPR000801">
    <property type="entry name" value="Esterase-like"/>
</dbReference>
<dbReference type="InterPro" id="IPR050583">
    <property type="entry name" value="Mycobacterial_A85_antigen"/>
</dbReference>
<dbReference type="RefSeq" id="WP_379581308.1">
    <property type="nucleotide sequence ID" value="NZ_JBHUFV010000080.1"/>
</dbReference>
<keyword evidence="3" id="KW-0378">Hydrolase</keyword>
<keyword evidence="4" id="KW-1185">Reference proteome</keyword>
<dbReference type="Gene3D" id="3.40.50.1820">
    <property type="entry name" value="alpha/beta hydrolase"/>
    <property type="match status" value="1"/>
</dbReference>
<accession>A0ABW4TB36</accession>
<reference evidence="4" key="1">
    <citation type="journal article" date="2019" name="Int. J. Syst. Evol. Microbiol.">
        <title>The Global Catalogue of Microorganisms (GCM) 10K type strain sequencing project: providing services to taxonomists for standard genome sequencing and annotation.</title>
        <authorList>
            <consortium name="The Broad Institute Genomics Platform"/>
            <consortium name="The Broad Institute Genome Sequencing Center for Infectious Disease"/>
            <person name="Wu L."/>
            <person name="Ma J."/>
        </authorList>
    </citation>
    <scope>NUCLEOTIDE SEQUENCE [LARGE SCALE GENOMIC DNA]</scope>
    <source>
        <strain evidence="4">ICMP 6774ER</strain>
    </source>
</reference>
<protein>
    <submittedName>
        <fullName evidence="3">Alpha/beta hydrolase-fold protein</fullName>
    </submittedName>
</protein>
<keyword evidence="2" id="KW-0732">Signal</keyword>
<feature type="signal peptide" evidence="2">
    <location>
        <begin position="1"/>
        <end position="26"/>
    </location>
</feature>
<feature type="region of interest" description="Disordered" evidence="1">
    <location>
        <begin position="22"/>
        <end position="137"/>
    </location>
</feature>
<dbReference type="Pfam" id="PF00756">
    <property type="entry name" value="Esterase"/>
    <property type="match status" value="1"/>
</dbReference>
<feature type="compositionally biased region" description="Low complexity" evidence="1">
    <location>
        <begin position="59"/>
        <end position="70"/>
    </location>
</feature>
<gene>
    <name evidence="3" type="ORF">ACFSKW_47975</name>
</gene>
<feature type="chain" id="PRO_5045890534" evidence="2">
    <location>
        <begin position="27"/>
        <end position="472"/>
    </location>
</feature>
<feature type="compositionally biased region" description="Basic and acidic residues" evidence="1">
    <location>
        <begin position="38"/>
        <end position="52"/>
    </location>
</feature>
<dbReference type="PANTHER" id="PTHR48098">
    <property type="entry name" value="ENTEROCHELIN ESTERASE-RELATED"/>
    <property type="match status" value="1"/>
</dbReference>
<evidence type="ECO:0000256" key="2">
    <source>
        <dbReference type="SAM" id="SignalP"/>
    </source>
</evidence>
<proteinExistence type="predicted"/>
<feature type="compositionally biased region" description="Pro residues" evidence="1">
    <location>
        <begin position="88"/>
        <end position="102"/>
    </location>
</feature>
<dbReference type="EMBL" id="JBHUFV010000080">
    <property type="protein sequence ID" value="MFD1939227.1"/>
    <property type="molecule type" value="Genomic_DNA"/>
</dbReference>
<comment type="caution">
    <text evidence="3">The sequence shown here is derived from an EMBL/GenBank/DDBJ whole genome shotgun (WGS) entry which is preliminary data.</text>
</comment>